<sequence>MPNRKANILDRLRRKLKGKKKTFADEFDFKMYILFVFKDPRQDPLIFEAEKVALWMTNNAGDTDTVKPEEVYVKDLISRDMVQIHAMRWFALNSSNMESVRNMDFTVWPNNPGIESMEALCFSRWNRNGGKKEDSYKLLSQRFVLRYYEIRRHVREYVLTNTPTANKRREIVFNPSLNFAIWLSKINGPRGGEVRMTSVMLCIPKADLTRWTPEAHFNSRLSVEKVSHFQMILWKDLASRAREKNPESKQDMKSGLVSDGLGDRTRPPGGVGSHAGGGDSNGRVPMAQMARAHHATTRGTRGATLLGPGSGGGLRGLSR</sequence>
<dbReference type="EMBL" id="HBIV01012876">
    <property type="protein sequence ID" value="CAE0657930.1"/>
    <property type="molecule type" value="Transcribed_RNA"/>
</dbReference>
<gene>
    <name evidence="2" type="ORF">LGLO00237_LOCUS9499</name>
</gene>
<feature type="compositionally biased region" description="Low complexity" evidence="1">
    <location>
        <begin position="297"/>
        <end position="307"/>
    </location>
</feature>
<dbReference type="InterPro" id="IPR027903">
    <property type="entry name" value="DUF4566"/>
</dbReference>
<reference evidence="2" key="1">
    <citation type="submission" date="2021-01" db="EMBL/GenBank/DDBJ databases">
        <authorList>
            <person name="Corre E."/>
            <person name="Pelletier E."/>
            <person name="Niang G."/>
            <person name="Scheremetjew M."/>
            <person name="Finn R."/>
            <person name="Kale V."/>
            <person name="Holt S."/>
            <person name="Cochrane G."/>
            <person name="Meng A."/>
            <person name="Brown T."/>
            <person name="Cohen L."/>
        </authorList>
    </citation>
    <scope>NUCLEOTIDE SEQUENCE</scope>
    <source>
        <strain evidence="2">CCCM811</strain>
    </source>
</reference>
<feature type="region of interest" description="Disordered" evidence="1">
    <location>
        <begin position="243"/>
        <end position="319"/>
    </location>
</feature>
<dbReference type="AlphaFoldDB" id="A0A6V3KY45"/>
<feature type="compositionally biased region" description="Gly residues" evidence="1">
    <location>
        <begin position="269"/>
        <end position="280"/>
    </location>
</feature>
<evidence type="ECO:0000256" key="1">
    <source>
        <dbReference type="SAM" id="MobiDB-lite"/>
    </source>
</evidence>
<name>A0A6V3KY45_9EUKA</name>
<accession>A0A6V3KY45</accession>
<evidence type="ECO:0000313" key="2">
    <source>
        <dbReference type="EMBL" id="CAE0657930.1"/>
    </source>
</evidence>
<feature type="compositionally biased region" description="Gly residues" evidence="1">
    <location>
        <begin position="308"/>
        <end position="319"/>
    </location>
</feature>
<protein>
    <submittedName>
        <fullName evidence="2">Uncharacterized protein</fullName>
    </submittedName>
</protein>
<dbReference type="Pfam" id="PF15130">
    <property type="entry name" value="DUF4566"/>
    <property type="match status" value="1"/>
</dbReference>
<feature type="compositionally biased region" description="Basic and acidic residues" evidence="1">
    <location>
        <begin position="243"/>
        <end position="252"/>
    </location>
</feature>
<organism evidence="2">
    <name type="scientific">Lotharella globosa</name>
    <dbReference type="NCBI Taxonomy" id="91324"/>
    <lineage>
        <taxon>Eukaryota</taxon>
        <taxon>Sar</taxon>
        <taxon>Rhizaria</taxon>
        <taxon>Cercozoa</taxon>
        <taxon>Chlorarachniophyceae</taxon>
        <taxon>Lotharella</taxon>
    </lineage>
</organism>
<proteinExistence type="predicted"/>